<feature type="region of interest" description="Disordered" evidence="1">
    <location>
        <begin position="1"/>
        <end position="37"/>
    </location>
</feature>
<accession>A0A072V415</accession>
<dbReference type="AlphaFoldDB" id="A0A072V415"/>
<proteinExistence type="predicted"/>
<reference evidence="3" key="3">
    <citation type="submission" date="2015-04" db="UniProtKB">
        <authorList>
            <consortium name="EnsemblPlants"/>
        </authorList>
    </citation>
    <scope>IDENTIFICATION</scope>
    <source>
        <strain evidence="3">cv. Jemalong A17</strain>
    </source>
</reference>
<dbReference type="EnsemblPlants" id="KEH36769">
    <property type="protein sequence ID" value="KEH36769"/>
    <property type="gene ID" value="MTR_2g022230"/>
</dbReference>
<keyword evidence="4" id="KW-1185">Reference proteome</keyword>
<evidence type="ECO:0000313" key="3">
    <source>
        <dbReference type="EnsemblPlants" id="KEH36769"/>
    </source>
</evidence>
<feature type="compositionally biased region" description="Polar residues" evidence="1">
    <location>
        <begin position="73"/>
        <end position="83"/>
    </location>
</feature>
<feature type="compositionally biased region" description="Basic residues" evidence="1">
    <location>
        <begin position="92"/>
        <end position="104"/>
    </location>
</feature>
<evidence type="ECO:0000256" key="1">
    <source>
        <dbReference type="SAM" id="MobiDB-lite"/>
    </source>
</evidence>
<organism evidence="2 4">
    <name type="scientific">Medicago truncatula</name>
    <name type="common">Barrel medic</name>
    <name type="synonym">Medicago tribuloides</name>
    <dbReference type="NCBI Taxonomy" id="3880"/>
    <lineage>
        <taxon>Eukaryota</taxon>
        <taxon>Viridiplantae</taxon>
        <taxon>Streptophyta</taxon>
        <taxon>Embryophyta</taxon>
        <taxon>Tracheophyta</taxon>
        <taxon>Spermatophyta</taxon>
        <taxon>Magnoliopsida</taxon>
        <taxon>eudicotyledons</taxon>
        <taxon>Gunneridae</taxon>
        <taxon>Pentapetalae</taxon>
        <taxon>rosids</taxon>
        <taxon>fabids</taxon>
        <taxon>Fabales</taxon>
        <taxon>Fabaceae</taxon>
        <taxon>Papilionoideae</taxon>
        <taxon>50 kb inversion clade</taxon>
        <taxon>NPAAA clade</taxon>
        <taxon>Hologalegina</taxon>
        <taxon>IRL clade</taxon>
        <taxon>Trifolieae</taxon>
        <taxon>Medicago</taxon>
    </lineage>
</organism>
<evidence type="ECO:0000313" key="2">
    <source>
        <dbReference type="EMBL" id="KEH36769.1"/>
    </source>
</evidence>
<feature type="region of interest" description="Disordered" evidence="1">
    <location>
        <begin position="71"/>
        <end position="126"/>
    </location>
</feature>
<gene>
    <name evidence="2" type="ordered locus">MTR_2g022230</name>
</gene>
<reference evidence="2 4" key="2">
    <citation type="journal article" date="2014" name="BMC Genomics">
        <title>An improved genome release (version Mt4.0) for the model legume Medicago truncatula.</title>
        <authorList>
            <person name="Tang H."/>
            <person name="Krishnakumar V."/>
            <person name="Bidwell S."/>
            <person name="Rosen B."/>
            <person name="Chan A."/>
            <person name="Zhou S."/>
            <person name="Gentzbittel L."/>
            <person name="Childs K.L."/>
            <person name="Yandell M."/>
            <person name="Gundlach H."/>
            <person name="Mayer K.F."/>
            <person name="Schwartz D.C."/>
            <person name="Town C.D."/>
        </authorList>
    </citation>
    <scope>GENOME REANNOTATION</scope>
    <source>
        <strain evidence="2">A17</strain>
        <strain evidence="3 4">cv. Jemalong A17</strain>
    </source>
</reference>
<dbReference type="EMBL" id="CM001218">
    <property type="protein sequence ID" value="KEH36769.1"/>
    <property type="molecule type" value="Genomic_DNA"/>
</dbReference>
<protein>
    <submittedName>
        <fullName evidence="2 3">Uncharacterized protein</fullName>
    </submittedName>
</protein>
<dbReference type="HOGENOM" id="CLU_1984871_0_0_1"/>
<name>A0A072V415_MEDTR</name>
<dbReference type="Proteomes" id="UP000002051">
    <property type="component" value="Chromosome 2"/>
</dbReference>
<feature type="compositionally biased region" description="Basic residues" evidence="1">
    <location>
        <begin position="116"/>
        <end position="126"/>
    </location>
</feature>
<sequence>MVVVKYKQNDGGARNSFRRQRRSQISPSSHRQTGRGTLVVRRVKLVAPPSINTTSEQISFGFGWNLSKRIEQTPRQNAKSNAAQDDEQHNAALRRRNHRKHKRKNLVDVKTTYLDRKKRGKKDVEG</sequence>
<reference evidence="2 4" key="1">
    <citation type="journal article" date="2011" name="Nature">
        <title>The Medicago genome provides insight into the evolution of rhizobial symbioses.</title>
        <authorList>
            <person name="Young N.D."/>
            <person name="Debelle F."/>
            <person name="Oldroyd G.E."/>
            <person name="Geurts R."/>
            <person name="Cannon S.B."/>
            <person name="Udvardi M.K."/>
            <person name="Benedito V.A."/>
            <person name="Mayer K.F."/>
            <person name="Gouzy J."/>
            <person name="Schoof H."/>
            <person name="Van de Peer Y."/>
            <person name="Proost S."/>
            <person name="Cook D.R."/>
            <person name="Meyers B.C."/>
            <person name="Spannagl M."/>
            <person name="Cheung F."/>
            <person name="De Mita S."/>
            <person name="Krishnakumar V."/>
            <person name="Gundlach H."/>
            <person name="Zhou S."/>
            <person name="Mudge J."/>
            <person name="Bharti A.K."/>
            <person name="Murray J.D."/>
            <person name="Naoumkina M.A."/>
            <person name="Rosen B."/>
            <person name="Silverstein K.A."/>
            <person name="Tang H."/>
            <person name="Rombauts S."/>
            <person name="Zhao P.X."/>
            <person name="Zhou P."/>
            <person name="Barbe V."/>
            <person name="Bardou P."/>
            <person name="Bechner M."/>
            <person name="Bellec A."/>
            <person name="Berger A."/>
            <person name="Berges H."/>
            <person name="Bidwell S."/>
            <person name="Bisseling T."/>
            <person name="Choisne N."/>
            <person name="Couloux A."/>
            <person name="Denny R."/>
            <person name="Deshpande S."/>
            <person name="Dai X."/>
            <person name="Doyle J.J."/>
            <person name="Dudez A.M."/>
            <person name="Farmer A.D."/>
            <person name="Fouteau S."/>
            <person name="Franken C."/>
            <person name="Gibelin C."/>
            <person name="Gish J."/>
            <person name="Goldstein S."/>
            <person name="Gonzalez A.J."/>
            <person name="Green P.J."/>
            <person name="Hallab A."/>
            <person name="Hartog M."/>
            <person name="Hua A."/>
            <person name="Humphray S.J."/>
            <person name="Jeong D.H."/>
            <person name="Jing Y."/>
            <person name="Jocker A."/>
            <person name="Kenton S.M."/>
            <person name="Kim D.J."/>
            <person name="Klee K."/>
            <person name="Lai H."/>
            <person name="Lang C."/>
            <person name="Lin S."/>
            <person name="Macmil S.L."/>
            <person name="Magdelenat G."/>
            <person name="Matthews L."/>
            <person name="McCorrison J."/>
            <person name="Monaghan E.L."/>
            <person name="Mun J.H."/>
            <person name="Najar F.Z."/>
            <person name="Nicholson C."/>
            <person name="Noirot C."/>
            <person name="O'Bleness M."/>
            <person name="Paule C.R."/>
            <person name="Poulain J."/>
            <person name="Prion F."/>
            <person name="Qin B."/>
            <person name="Qu C."/>
            <person name="Retzel E.F."/>
            <person name="Riddle C."/>
            <person name="Sallet E."/>
            <person name="Samain S."/>
            <person name="Samson N."/>
            <person name="Sanders I."/>
            <person name="Saurat O."/>
            <person name="Scarpelli C."/>
            <person name="Schiex T."/>
            <person name="Segurens B."/>
            <person name="Severin A.J."/>
            <person name="Sherrier D.J."/>
            <person name="Shi R."/>
            <person name="Sims S."/>
            <person name="Singer S.R."/>
            <person name="Sinharoy S."/>
            <person name="Sterck L."/>
            <person name="Viollet A."/>
            <person name="Wang B.B."/>
            <person name="Wang K."/>
            <person name="Wang M."/>
            <person name="Wang X."/>
            <person name="Warfsmann J."/>
            <person name="Weissenbach J."/>
            <person name="White D.D."/>
            <person name="White J.D."/>
            <person name="Wiley G.B."/>
            <person name="Wincker P."/>
            <person name="Xing Y."/>
            <person name="Yang L."/>
            <person name="Yao Z."/>
            <person name="Ying F."/>
            <person name="Zhai J."/>
            <person name="Zhou L."/>
            <person name="Zuber A."/>
            <person name="Denarie J."/>
            <person name="Dixon R.A."/>
            <person name="May G.D."/>
            <person name="Schwartz D.C."/>
            <person name="Rogers J."/>
            <person name="Quetier F."/>
            <person name="Town C.D."/>
            <person name="Roe B.A."/>
        </authorList>
    </citation>
    <scope>NUCLEOTIDE SEQUENCE [LARGE SCALE GENOMIC DNA]</scope>
    <source>
        <strain evidence="2">A17</strain>
        <strain evidence="3 4">cv. Jemalong A17</strain>
    </source>
</reference>
<evidence type="ECO:0000313" key="4">
    <source>
        <dbReference type="Proteomes" id="UP000002051"/>
    </source>
</evidence>